<dbReference type="Proteomes" id="UP001054837">
    <property type="component" value="Unassembled WGS sequence"/>
</dbReference>
<feature type="coiled-coil region" evidence="1">
    <location>
        <begin position="42"/>
        <end position="83"/>
    </location>
</feature>
<keyword evidence="3" id="KW-1185">Reference proteome</keyword>
<comment type="caution">
    <text evidence="2">The sequence shown here is derived from an EMBL/GenBank/DDBJ whole genome shotgun (WGS) entry which is preliminary data.</text>
</comment>
<dbReference type="AlphaFoldDB" id="A0AAV4X6K3"/>
<proteinExistence type="predicted"/>
<accession>A0AAV4X6K3</accession>
<gene>
    <name evidence="2" type="ORF">CDAR_596891</name>
</gene>
<sequence length="96" mass="11252">MFAPGNTLLLLYHKGLCIVDWPAIHEMHVLISPAHRQAIEKYEAVVQRLASTEEAARKLQEENQVLEKEYKNWQLERAKLIKVRSEEILIINFLMI</sequence>
<dbReference type="EMBL" id="BPLQ01015671">
    <property type="protein sequence ID" value="GIY89610.1"/>
    <property type="molecule type" value="Genomic_DNA"/>
</dbReference>
<organism evidence="2 3">
    <name type="scientific">Caerostris darwini</name>
    <dbReference type="NCBI Taxonomy" id="1538125"/>
    <lineage>
        <taxon>Eukaryota</taxon>
        <taxon>Metazoa</taxon>
        <taxon>Ecdysozoa</taxon>
        <taxon>Arthropoda</taxon>
        <taxon>Chelicerata</taxon>
        <taxon>Arachnida</taxon>
        <taxon>Araneae</taxon>
        <taxon>Araneomorphae</taxon>
        <taxon>Entelegynae</taxon>
        <taxon>Araneoidea</taxon>
        <taxon>Araneidae</taxon>
        <taxon>Caerostris</taxon>
    </lineage>
</organism>
<protein>
    <submittedName>
        <fullName evidence="2">Uncharacterized protein</fullName>
    </submittedName>
</protein>
<reference evidence="2 3" key="1">
    <citation type="submission" date="2021-06" db="EMBL/GenBank/DDBJ databases">
        <title>Caerostris darwini draft genome.</title>
        <authorList>
            <person name="Kono N."/>
            <person name="Arakawa K."/>
        </authorList>
    </citation>
    <scope>NUCLEOTIDE SEQUENCE [LARGE SCALE GENOMIC DNA]</scope>
</reference>
<evidence type="ECO:0000313" key="3">
    <source>
        <dbReference type="Proteomes" id="UP001054837"/>
    </source>
</evidence>
<keyword evidence="1" id="KW-0175">Coiled coil</keyword>
<evidence type="ECO:0000313" key="2">
    <source>
        <dbReference type="EMBL" id="GIY89610.1"/>
    </source>
</evidence>
<evidence type="ECO:0000256" key="1">
    <source>
        <dbReference type="SAM" id="Coils"/>
    </source>
</evidence>
<name>A0AAV4X6K3_9ARAC</name>